<name>A0A1F5YSP7_9BACT</name>
<accession>A0A1F5YSP7</accession>
<protein>
    <submittedName>
        <fullName evidence="1">Uncharacterized protein</fullName>
    </submittedName>
</protein>
<organism evidence="1 2">
    <name type="scientific">Candidatus Gottesmanbacteria bacterium RBG_16_37_8</name>
    <dbReference type="NCBI Taxonomy" id="1798371"/>
    <lineage>
        <taxon>Bacteria</taxon>
        <taxon>Candidatus Gottesmaniibacteriota</taxon>
    </lineage>
</organism>
<dbReference type="AlphaFoldDB" id="A0A1F5YSP7"/>
<dbReference type="EMBL" id="MFJA01000044">
    <property type="protein sequence ID" value="OGG02997.1"/>
    <property type="molecule type" value="Genomic_DNA"/>
</dbReference>
<evidence type="ECO:0000313" key="2">
    <source>
        <dbReference type="Proteomes" id="UP000176665"/>
    </source>
</evidence>
<comment type="caution">
    <text evidence="1">The sequence shown here is derived from an EMBL/GenBank/DDBJ whole genome shotgun (WGS) entry which is preliminary data.</text>
</comment>
<evidence type="ECO:0000313" key="1">
    <source>
        <dbReference type="EMBL" id="OGG02997.1"/>
    </source>
</evidence>
<sequence length="116" mass="13199">MINIGDTVTILPKKHSVEIRGLDKTYFGALPDDIAFRLLKFIAAGNTYMACIKNIHKNQAAVFIREISRGKKLHHQATFSPTTYKEYTASVHKEIKKIISDETTDEESENQEESEE</sequence>
<gene>
    <name evidence="1" type="ORF">A2W14_04455</name>
</gene>
<proteinExistence type="predicted"/>
<dbReference type="STRING" id="1798371.A2W14_04455"/>
<dbReference type="Proteomes" id="UP000176665">
    <property type="component" value="Unassembled WGS sequence"/>
</dbReference>
<reference evidence="1 2" key="1">
    <citation type="journal article" date="2016" name="Nat. Commun.">
        <title>Thousands of microbial genomes shed light on interconnected biogeochemical processes in an aquifer system.</title>
        <authorList>
            <person name="Anantharaman K."/>
            <person name="Brown C.T."/>
            <person name="Hug L.A."/>
            <person name="Sharon I."/>
            <person name="Castelle C.J."/>
            <person name="Probst A.J."/>
            <person name="Thomas B.C."/>
            <person name="Singh A."/>
            <person name="Wilkins M.J."/>
            <person name="Karaoz U."/>
            <person name="Brodie E.L."/>
            <person name="Williams K.H."/>
            <person name="Hubbard S.S."/>
            <person name="Banfield J.F."/>
        </authorList>
    </citation>
    <scope>NUCLEOTIDE SEQUENCE [LARGE SCALE GENOMIC DNA]</scope>
</reference>